<gene>
    <name evidence="5" type="ORF">I4J41_06525</name>
</gene>
<dbReference type="InterPro" id="IPR014001">
    <property type="entry name" value="Helicase_ATP-bd"/>
</dbReference>
<dbReference type="Proteomes" id="UP000615580">
    <property type="component" value="Unassembled WGS sequence"/>
</dbReference>
<evidence type="ECO:0000313" key="6">
    <source>
        <dbReference type="Proteomes" id="UP000615580"/>
    </source>
</evidence>
<dbReference type="SMART" id="SM00487">
    <property type="entry name" value="DEXDc"/>
    <property type="match status" value="1"/>
</dbReference>
<dbReference type="PANTHER" id="PTHR47957:SF3">
    <property type="entry name" value="ATP-DEPENDENT HELICASE HRQ1"/>
    <property type="match status" value="1"/>
</dbReference>
<dbReference type="Gene3D" id="3.40.50.300">
    <property type="entry name" value="P-loop containing nucleotide triphosphate hydrolases"/>
    <property type="match status" value="2"/>
</dbReference>
<dbReference type="EMBL" id="JADQUG010000022">
    <property type="protein sequence ID" value="MBG9354265.1"/>
    <property type="molecule type" value="Genomic_DNA"/>
</dbReference>
<keyword evidence="5" id="KW-0347">Helicase</keyword>
<accession>A0ABS0LCS6</accession>
<dbReference type="SMART" id="SM00490">
    <property type="entry name" value="HELICc"/>
    <property type="match status" value="1"/>
</dbReference>
<proteinExistence type="predicted"/>
<evidence type="ECO:0000256" key="2">
    <source>
        <dbReference type="ARBA" id="ARBA00022840"/>
    </source>
</evidence>
<dbReference type="Pfam" id="PF00270">
    <property type="entry name" value="DEAD"/>
    <property type="match status" value="1"/>
</dbReference>
<dbReference type="SUPFAM" id="SSF52540">
    <property type="entry name" value="P-loop containing nucleoside triphosphate hydrolases"/>
    <property type="match status" value="1"/>
</dbReference>
<evidence type="ECO:0000313" key="5">
    <source>
        <dbReference type="EMBL" id="MBG9354265.1"/>
    </source>
</evidence>
<sequence length="779" mass="83167">MSSSSPFMGYQLGEELAESVAQRYPNSTCTHIENIPPRSARYLPWPAWTAPELQQELERRGIAQLYSHQAQAADLAWTGTNVVVATGTSSGKSLSYLLPILSAMSQDPQACALYLTPTKALGSDQLAHVMSLVGNVDTLAGVHPAPYDGDTPTDARAGIREQSRFVFSNPDMLHTGILPNHQRWARFFRHLRFIVIDECHSYRGVFGAGVALVIRRLLRLAARYGGTPTVMLASATSNDPAAHASTLIGQPVVAVTEDGAPTGARTVMLWEPGFVDGAEGENGAPIRRAASTESAGIMATLIAAGARTLTFVRSRRQAEVVALRCAEELAYHGRHDFASRVAAYRAGYLAEDRRSLERKLDDGTLLGVASTNALELGIDVGGLDAVVTTGYPGSVASFWQQAGRAGRRGQGSLVTLVARDDPMDTYLVHHPEALLGRPMEKIVFDPHNPHILSGHLYCAAAESPLTEAEIDALNARGVAQQLAHDGYLRHRPTGWFAVEQPGQPPAHSLVSLRGSGHHVAIVDRSDGRLLGTIDGARAASQVHPGAVYLHQGETFVIEELDDQVALAVPDQPDYQTFARSTTDIRILGEVDKVCNPAPGLWVSNLVVEVTDRVVGYTMKASDGSVLAMVPLQMSPQTLVTRAVAYTVDPLVLDSLGITDVPGALHAAEHAAIGLLPLIATCDRWDIGGVSTAEHPDTGLPTVFVYDGHPGGAGFADCGYERFPEWIATTFEAIRSCQCESGCPSCVQSPKCGNGNDPLSKEGAIALLGAMCTMLGVTPR</sequence>
<keyword evidence="6" id="KW-1185">Reference proteome</keyword>
<dbReference type="InterPro" id="IPR001650">
    <property type="entry name" value="Helicase_C-like"/>
</dbReference>
<dbReference type="PROSITE" id="PS51194">
    <property type="entry name" value="HELICASE_CTER"/>
    <property type="match status" value="1"/>
</dbReference>
<dbReference type="CDD" id="cd18797">
    <property type="entry name" value="SF2_C_Hrq"/>
    <property type="match status" value="1"/>
</dbReference>
<dbReference type="InterPro" id="IPR022307">
    <property type="entry name" value="Helicase_put_actinobac"/>
</dbReference>
<dbReference type="InterPro" id="IPR018973">
    <property type="entry name" value="MZB"/>
</dbReference>
<dbReference type="Pfam" id="PF09369">
    <property type="entry name" value="MZB"/>
    <property type="match status" value="1"/>
</dbReference>
<feature type="domain" description="Helicase ATP-binding" evidence="3">
    <location>
        <begin position="73"/>
        <end position="255"/>
    </location>
</feature>
<organism evidence="5 6">
    <name type="scientific">Corynebacterium belfantii</name>
    <dbReference type="NCBI Taxonomy" id="2014537"/>
    <lineage>
        <taxon>Bacteria</taxon>
        <taxon>Bacillati</taxon>
        <taxon>Actinomycetota</taxon>
        <taxon>Actinomycetes</taxon>
        <taxon>Mycobacteriales</taxon>
        <taxon>Corynebacteriaceae</taxon>
        <taxon>Corynebacterium</taxon>
    </lineage>
</organism>
<dbReference type="Pfam" id="PF00271">
    <property type="entry name" value="Helicase_C"/>
    <property type="match status" value="1"/>
</dbReference>
<evidence type="ECO:0000259" key="3">
    <source>
        <dbReference type="PROSITE" id="PS51192"/>
    </source>
</evidence>
<evidence type="ECO:0000259" key="4">
    <source>
        <dbReference type="PROSITE" id="PS51194"/>
    </source>
</evidence>
<dbReference type="NCBIfam" id="TIGR03817">
    <property type="entry name" value="DECH_helic"/>
    <property type="match status" value="1"/>
</dbReference>
<dbReference type="PANTHER" id="PTHR47957">
    <property type="entry name" value="ATP-DEPENDENT HELICASE HRQ1"/>
    <property type="match status" value="1"/>
</dbReference>
<comment type="caution">
    <text evidence="5">The sequence shown here is derived from an EMBL/GenBank/DDBJ whole genome shotgun (WGS) entry which is preliminary data.</text>
</comment>
<evidence type="ECO:0000256" key="1">
    <source>
        <dbReference type="ARBA" id="ARBA00022741"/>
    </source>
</evidence>
<reference evidence="5 6" key="1">
    <citation type="journal article" date="2020" name="J. Clin. Microbiol.">
        <title>Assessing the Genetic Diversity of Austrian Corynebacterium diphtheriae Clinical Isolates, 2011-2019.</title>
        <authorList>
            <person name="Schaeffer J."/>
            <person name="Huhulescu S."/>
            <person name="Stoeger A."/>
            <person name="Allerberger F."/>
            <person name="Ruppitsch W."/>
        </authorList>
    </citation>
    <scope>NUCLEOTIDE SEQUENCE [LARGE SCALE GENOMIC DNA]</scope>
    <source>
        <strain evidence="5 6">04-17</strain>
    </source>
</reference>
<dbReference type="CDD" id="cd17923">
    <property type="entry name" value="DEXHc_Hrq1-like"/>
    <property type="match status" value="1"/>
</dbReference>
<dbReference type="InterPro" id="IPR055227">
    <property type="entry name" value="HRQ1_WHD"/>
</dbReference>
<dbReference type="PROSITE" id="PS51192">
    <property type="entry name" value="HELICASE_ATP_BIND_1"/>
    <property type="match status" value="1"/>
</dbReference>
<feature type="domain" description="Helicase C-terminal" evidence="4">
    <location>
        <begin position="296"/>
        <end position="450"/>
    </location>
</feature>
<protein>
    <submittedName>
        <fullName evidence="5">DEAD/DEAH box helicase</fullName>
    </submittedName>
</protein>
<keyword evidence="2" id="KW-0067">ATP-binding</keyword>
<dbReference type="GO" id="GO:0004386">
    <property type="term" value="F:helicase activity"/>
    <property type="evidence" value="ECO:0007669"/>
    <property type="project" value="UniProtKB-KW"/>
</dbReference>
<keyword evidence="5" id="KW-0378">Hydrolase</keyword>
<dbReference type="InterPro" id="IPR027417">
    <property type="entry name" value="P-loop_NTPase"/>
</dbReference>
<dbReference type="RefSeq" id="WP_196977456.1">
    <property type="nucleotide sequence ID" value="NZ_CP157824.1"/>
</dbReference>
<keyword evidence="1" id="KW-0547">Nucleotide-binding</keyword>
<dbReference type="InterPro" id="IPR011545">
    <property type="entry name" value="DEAD/DEAH_box_helicase_dom"/>
</dbReference>
<dbReference type="Pfam" id="PF22982">
    <property type="entry name" value="WHD_HRQ1"/>
    <property type="match status" value="1"/>
</dbReference>
<name>A0ABS0LCS6_9CORY</name>